<comment type="caution">
    <text evidence="2">The sequence shown here is derived from an EMBL/GenBank/DDBJ whole genome shotgun (WGS) entry which is preliminary data.</text>
</comment>
<name>A0A5B7G6J5_PORTR</name>
<dbReference type="EMBL" id="VSRR010011463">
    <property type="protein sequence ID" value="MPC53219.1"/>
    <property type="molecule type" value="Genomic_DNA"/>
</dbReference>
<sequence length="204" mass="22073">MVTPFSSASRALSTDNLLVPQSDQPDQPSTTMPRPLITMGESADSGDSVMTTYFPSAHASLSQRCGTSGADDAGATRSVPDIELHSRDISTRPEYRGYRLLAPQVRCSCSHLPRAPSHESVRSVQGGVSEVVVVAPTLYRDRIIRQHSQPETCLHCHHPKPSGSLRYLPRQESCGTHPTSEGIATIAADTLRINGALSSFKQHK</sequence>
<protein>
    <submittedName>
        <fullName evidence="2">Uncharacterized protein</fullName>
    </submittedName>
</protein>
<feature type="compositionally biased region" description="Polar residues" evidence="1">
    <location>
        <begin position="1"/>
        <end position="32"/>
    </location>
</feature>
<reference evidence="2 3" key="1">
    <citation type="submission" date="2019-05" db="EMBL/GenBank/DDBJ databases">
        <title>Another draft genome of Portunus trituberculatus and its Hox gene families provides insights of decapod evolution.</title>
        <authorList>
            <person name="Jeong J.-H."/>
            <person name="Song I."/>
            <person name="Kim S."/>
            <person name="Choi T."/>
            <person name="Kim D."/>
            <person name="Ryu S."/>
            <person name="Kim W."/>
        </authorList>
    </citation>
    <scope>NUCLEOTIDE SEQUENCE [LARGE SCALE GENOMIC DNA]</scope>
    <source>
        <tissue evidence="2">Muscle</tissue>
    </source>
</reference>
<gene>
    <name evidence="2" type="ORF">E2C01_047108</name>
</gene>
<evidence type="ECO:0000313" key="2">
    <source>
        <dbReference type="EMBL" id="MPC53219.1"/>
    </source>
</evidence>
<evidence type="ECO:0000256" key="1">
    <source>
        <dbReference type="SAM" id="MobiDB-lite"/>
    </source>
</evidence>
<proteinExistence type="predicted"/>
<accession>A0A5B7G6J5</accession>
<dbReference type="AlphaFoldDB" id="A0A5B7G6J5"/>
<dbReference type="Proteomes" id="UP000324222">
    <property type="component" value="Unassembled WGS sequence"/>
</dbReference>
<organism evidence="2 3">
    <name type="scientific">Portunus trituberculatus</name>
    <name type="common">Swimming crab</name>
    <name type="synonym">Neptunus trituberculatus</name>
    <dbReference type="NCBI Taxonomy" id="210409"/>
    <lineage>
        <taxon>Eukaryota</taxon>
        <taxon>Metazoa</taxon>
        <taxon>Ecdysozoa</taxon>
        <taxon>Arthropoda</taxon>
        <taxon>Crustacea</taxon>
        <taxon>Multicrustacea</taxon>
        <taxon>Malacostraca</taxon>
        <taxon>Eumalacostraca</taxon>
        <taxon>Eucarida</taxon>
        <taxon>Decapoda</taxon>
        <taxon>Pleocyemata</taxon>
        <taxon>Brachyura</taxon>
        <taxon>Eubrachyura</taxon>
        <taxon>Portunoidea</taxon>
        <taxon>Portunidae</taxon>
        <taxon>Portuninae</taxon>
        <taxon>Portunus</taxon>
    </lineage>
</organism>
<keyword evidence="3" id="KW-1185">Reference proteome</keyword>
<dbReference type="OrthoDB" id="73653at2759"/>
<evidence type="ECO:0000313" key="3">
    <source>
        <dbReference type="Proteomes" id="UP000324222"/>
    </source>
</evidence>
<feature type="region of interest" description="Disordered" evidence="1">
    <location>
        <begin position="1"/>
        <end position="45"/>
    </location>
</feature>